<reference evidence="2" key="1">
    <citation type="submission" date="2016-10" db="EMBL/GenBank/DDBJ databases">
        <authorList>
            <person name="Varghese N."/>
            <person name="Submissions S."/>
        </authorList>
    </citation>
    <scope>NUCLEOTIDE SEQUENCE [LARGE SCALE GENOMIC DNA]</scope>
    <source>
        <strain evidence="2">DSM 24536</strain>
    </source>
</reference>
<name>A0A1G9NEP1_9SPHI</name>
<dbReference type="STRING" id="990371.SAMN05421813_1037"/>
<dbReference type="SUPFAM" id="SSF53474">
    <property type="entry name" value="alpha/beta-Hydrolases"/>
    <property type="match status" value="1"/>
</dbReference>
<dbReference type="Proteomes" id="UP000199226">
    <property type="component" value="Unassembled WGS sequence"/>
</dbReference>
<protein>
    <submittedName>
        <fullName evidence="1">Carboxylesterase</fullName>
    </submittedName>
</protein>
<dbReference type="Gene3D" id="3.40.50.1820">
    <property type="entry name" value="alpha/beta hydrolase"/>
    <property type="match status" value="1"/>
</dbReference>
<dbReference type="PROSITE" id="PS51257">
    <property type="entry name" value="PROKAR_LIPOPROTEIN"/>
    <property type="match status" value="1"/>
</dbReference>
<keyword evidence="2" id="KW-1185">Reference proteome</keyword>
<dbReference type="EMBL" id="FNHH01000003">
    <property type="protein sequence ID" value="SDL85006.1"/>
    <property type="molecule type" value="Genomic_DNA"/>
</dbReference>
<sequence>MKKFILFTLSILMLISCNKEPEIDSSMLDSGLYFDQSIYQPEKYLVSASVPAPTPAQAVSPVIIAIHGYGATTFEWDEFRTWKGSRTDFSISQVLLGGHGRDYQSFKNSTWRDWREPIVTEFEKLEKAGYTNISFAGSSTGSTLILKLLAEGYFDSHIKPRHVFLIDPIIIPANKTLTLVGVLGPIIGYTKVDNTAGEEKYYYHYRPYETLQQLRDIINEVRIDLQKGVTLPVGTTLKVYKSDNDDVADAASAVLIHKGIVSSTGNAPEIAMIPSKLHVFTRLNHRENTPASSDIANQTKAFSEMAYVLIK</sequence>
<dbReference type="AlphaFoldDB" id="A0A1G9NEP1"/>
<dbReference type="InterPro" id="IPR029058">
    <property type="entry name" value="AB_hydrolase_fold"/>
</dbReference>
<dbReference type="OrthoDB" id="749406at2"/>
<dbReference type="RefSeq" id="WP_090699418.1">
    <property type="nucleotide sequence ID" value="NZ_FNHH01000003.1"/>
</dbReference>
<accession>A0A1G9NEP1</accession>
<evidence type="ECO:0000313" key="1">
    <source>
        <dbReference type="EMBL" id="SDL85006.1"/>
    </source>
</evidence>
<proteinExistence type="predicted"/>
<gene>
    <name evidence="1" type="ORF">SAMN05421813_1037</name>
</gene>
<evidence type="ECO:0000313" key="2">
    <source>
        <dbReference type="Proteomes" id="UP000199226"/>
    </source>
</evidence>
<organism evidence="1 2">
    <name type="scientific">Daejeonella rubra</name>
    <dbReference type="NCBI Taxonomy" id="990371"/>
    <lineage>
        <taxon>Bacteria</taxon>
        <taxon>Pseudomonadati</taxon>
        <taxon>Bacteroidota</taxon>
        <taxon>Sphingobacteriia</taxon>
        <taxon>Sphingobacteriales</taxon>
        <taxon>Sphingobacteriaceae</taxon>
        <taxon>Daejeonella</taxon>
    </lineage>
</organism>